<dbReference type="PANTHER" id="PTHR32347">
    <property type="entry name" value="EFFLUX SYSTEM COMPONENT YKNX-RELATED"/>
    <property type="match status" value="1"/>
</dbReference>
<dbReference type="InterPro" id="IPR050465">
    <property type="entry name" value="UPF0194_transport"/>
</dbReference>
<evidence type="ECO:0000259" key="8">
    <source>
        <dbReference type="Pfam" id="PF25954"/>
    </source>
</evidence>
<accession>A0A1Z4JN86</accession>
<dbReference type="AlphaFoldDB" id="A0A1Z4JN86"/>
<keyword evidence="6" id="KW-0812">Transmembrane</keyword>
<dbReference type="PANTHER" id="PTHR32347:SF14">
    <property type="entry name" value="EFFLUX SYSTEM COMPONENT YKNX-RELATED"/>
    <property type="match status" value="1"/>
</dbReference>
<dbReference type="Pfam" id="PF25881">
    <property type="entry name" value="HH_YBHG"/>
    <property type="match status" value="1"/>
</dbReference>
<dbReference type="Gene3D" id="2.40.50.100">
    <property type="match status" value="2"/>
</dbReference>
<dbReference type="Gene3D" id="6.10.140.1990">
    <property type="match status" value="1"/>
</dbReference>
<feature type="domain" description="YbhG-like alpha-helical hairpin" evidence="7">
    <location>
        <begin position="149"/>
        <end position="259"/>
    </location>
</feature>
<reference evidence="10 11" key="1">
    <citation type="submission" date="2017-06" db="EMBL/GenBank/DDBJ databases">
        <title>Genome sequencing of cyanobaciteial culture collection at National Institute for Environmental Studies (NIES).</title>
        <authorList>
            <person name="Hirose Y."/>
            <person name="Shimura Y."/>
            <person name="Fujisawa T."/>
            <person name="Nakamura Y."/>
            <person name="Kawachi M."/>
        </authorList>
    </citation>
    <scope>NUCLEOTIDE SEQUENCE [LARGE SCALE GENOMIC DNA]</scope>
    <source>
        <strain evidence="10 11">NIES-2135</strain>
    </source>
</reference>
<feature type="domain" description="Multidrug resistance protein MdtA-like C-terminal permuted SH3" evidence="9">
    <location>
        <begin position="421"/>
        <end position="476"/>
    </location>
</feature>
<feature type="coiled-coil region" evidence="4">
    <location>
        <begin position="121"/>
        <end position="290"/>
    </location>
</feature>
<evidence type="ECO:0000259" key="7">
    <source>
        <dbReference type="Pfam" id="PF25881"/>
    </source>
</evidence>
<dbReference type="Pfam" id="PF25954">
    <property type="entry name" value="Beta-barrel_RND_2"/>
    <property type="match status" value="1"/>
</dbReference>
<feature type="compositionally biased region" description="Gly residues" evidence="5">
    <location>
        <begin position="496"/>
        <end position="510"/>
    </location>
</feature>
<dbReference type="InterPro" id="IPR059052">
    <property type="entry name" value="HH_YbhG-like"/>
</dbReference>
<evidence type="ECO:0000256" key="3">
    <source>
        <dbReference type="ARBA" id="ARBA00023054"/>
    </source>
</evidence>
<dbReference type="GO" id="GO:1990961">
    <property type="term" value="P:xenobiotic detoxification by transmembrane export across the plasma membrane"/>
    <property type="evidence" value="ECO:0007669"/>
    <property type="project" value="InterPro"/>
</dbReference>
<sequence>MKQIVGGESVKDWIKTRPKIPKWLLWLGIAGLLGIGGYLGYQQYTASQRQESRRRVQTVTVDRVDTALTISANGTVQPAQSVNVSPKSSGVLRQLLVKEGDRVEAGQVLAYMDDSNLQGQLMQAQAQVATAQANVTKLESGNRPQEIAQAEAQLAAAQANLDKLVAGNRPQEIAQSRSQLAAAEANLQQAELNFNQNQRLFGSGALSQRELDTSRTALATARAQAEQAKQATNLQQTGTRPEDIEAARAQVEQLKQALSLQKEGARSEDIEAARAQLMNAQGQLKTVQTQINDTIIRAPFRGVVTRKFADPGSFVTPTTSSSDVSSATSSSILALAATNQIVAKVPETSIPRIKVGQTVTIEADAFPGKSFKGTVVQVANQSTVDQNVTNFEVKSAIDDRDNQLQAGMNVNVKFNIGKLENALVVPTVAIVRRAEGTGVLLAGQDRPRFQKITTGALIDDKTVVESGLKEGDRVLLSFPQGERPTSRTPSVFPGAPGSGAPGGGSRRGGG</sequence>
<evidence type="ECO:0000259" key="9">
    <source>
        <dbReference type="Pfam" id="PF25967"/>
    </source>
</evidence>
<evidence type="ECO:0000256" key="1">
    <source>
        <dbReference type="ARBA" id="ARBA00004196"/>
    </source>
</evidence>
<dbReference type="NCBIfam" id="TIGR01730">
    <property type="entry name" value="RND_mfp"/>
    <property type="match status" value="1"/>
</dbReference>
<dbReference type="Gene3D" id="2.40.30.170">
    <property type="match status" value="1"/>
</dbReference>
<evidence type="ECO:0000256" key="6">
    <source>
        <dbReference type="SAM" id="Phobius"/>
    </source>
</evidence>
<dbReference type="GO" id="GO:0030313">
    <property type="term" value="C:cell envelope"/>
    <property type="evidence" value="ECO:0007669"/>
    <property type="project" value="UniProtKB-SubCell"/>
</dbReference>
<comment type="subcellular location">
    <subcellularLocation>
        <location evidence="1">Cell envelope</location>
    </subcellularLocation>
</comment>
<evidence type="ECO:0000313" key="10">
    <source>
        <dbReference type="EMBL" id="BAY58166.1"/>
    </source>
</evidence>
<dbReference type="InterPro" id="IPR058627">
    <property type="entry name" value="MdtA-like_C"/>
</dbReference>
<keyword evidence="6" id="KW-1133">Transmembrane helix</keyword>
<evidence type="ECO:0000256" key="2">
    <source>
        <dbReference type="ARBA" id="ARBA00009477"/>
    </source>
</evidence>
<feature type="region of interest" description="Disordered" evidence="5">
    <location>
        <begin position="477"/>
        <end position="510"/>
    </location>
</feature>
<organism evidence="10 11">
    <name type="scientific">Leptolyngbya boryana NIES-2135</name>
    <dbReference type="NCBI Taxonomy" id="1973484"/>
    <lineage>
        <taxon>Bacteria</taxon>
        <taxon>Bacillati</taxon>
        <taxon>Cyanobacteriota</taxon>
        <taxon>Cyanophyceae</taxon>
        <taxon>Leptolyngbyales</taxon>
        <taxon>Leptolyngbyaceae</taxon>
        <taxon>Leptolyngbya group</taxon>
        <taxon>Leptolyngbya</taxon>
    </lineage>
</organism>
<dbReference type="Gene3D" id="1.10.287.470">
    <property type="entry name" value="Helix hairpin bin"/>
    <property type="match status" value="1"/>
</dbReference>
<protein>
    <submittedName>
        <fullName evidence="10">Secretion protein HlyD</fullName>
    </submittedName>
</protein>
<gene>
    <name evidence="10" type="ORF">NIES2135_50390</name>
</gene>
<dbReference type="Gene3D" id="2.40.420.20">
    <property type="match status" value="1"/>
</dbReference>
<dbReference type="EMBL" id="AP018203">
    <property type="protein sequence ID" value="BAY58166.1"/>
    <property type="molecule type" value="Genomic_DNA"/>
</dbReference>
<dbReference type="GO" id="GO:1990195">
    <property type="term" value="C:macrolide transmembrane transporter complex"/>
    <property type="evidence" value="ECO:0007669"/>
    <property type="project" value="InterPro"/>
</dbReference>
<dbReference type="GO" id="GO:0019898">
    <property type="term" value="C:extrinsic component of membrane"/>
    <property type="evidence" value="ECO:0007669"/>
    <property type="project" value="InterPro"/>
</dbReference>
<dbReference type="PRINTS" id="PR01490">
    <property type="entry name" value="RTXTOXIND"/>
</dbReference>
<keyword evidence="6" id="KW-0472">Membrane</keyword>
<dbReference type="InterPro" id="IPR006143">
    <property type="entry name" value="RND_pump_MFP"/>
</dbReference>
<feature type="transmembrane region" description="Helical" evidence="6">
    <location>
        <begin position="23"/>
        <end position="41"/>
    </location>
</feature>
<proteinExistence type="inferred from homology"/>
<comment type="similarity">
    <text evidence="2">Belongs to the membrane fusion protein (MFP) (TC 8.A.1) family.</text>
</comment>
<keyword evidence="3 4" id="KW-0175">Coiled coil</keyword>
<dbReference type="Proteomes" id="UP000217895">
    <property type="component" value="Chromosome"/>
</dbReference>
<evidence type="ECO:0000256" key="4">
    <source>
        <dbReference type="SAM" id="Coils"/>
    </source>
</evidence>
<dbReference type="Pfam" id="PF25967">
    <property type="entry name" value="RND-MFP_C"/>
    <property type="match status" value="1"/>
</dbReference>
<evidence type="ECO:0000256" key="5">
    <source>
        <dbReference type="SAM" id="MobiDB-lite"/>
    </source>
</evidence>
<evidence type="ECO:0000313" key="11">
    <source>
        <dbReference type="Proteomes" id="UP000217895"/>
    </source>
</evidence>
<dbReference type="InterPro" id="IPR030190">
    <property type="entry name" value="MacA_alpha-hairpin_sf"/>
</dbReference>
<dbReference type="SUPFAM" id="SSF111369">
    <property type="entry name" value="HlyD-like secretion proteins"/>
    <property type="match status" value="2"/>
</dbReference>
<dbReference type="GO" id="GO:0022857">
    <property type="term" value="F:transmembrane transporter activity"/>
    <property type="evidence" value="ECO:0007669"/>
    <property type="project" value="InterPro"/>
</dbReference>
<name>A0A1Z4JN86_LEPBY</name>
<feature type="domain" description="CusB-like beta-barrel" evidence="8">
    <location>
        <begin position="341"/>
        <end position="415"/>
    </location>
</feature>
<dbReference type="InterPro" id="IPR058792">
    <property type="entry name" value="Beta-barrel_RND_2"/>
</dbReference>
<keyword evidence="11" id="KW-1185">Reference proteome</keyword>